<evidence type="ECO:0000256" key="12">
    <source>
        <dbReference type="SAM" id="MobiDB-lite"/>
    </source>
</evidence>
<evidence type="ECO:0000256" key="4">
    <source>
        <dbReference type="ARBA" id="ARBA00022679"/>
    </source>
</evidence>
<feature type="transmembrane region" description="Helical" evidence="13">
    <location>
        <begin position="85"/>
        <end position="102"/>
    </location>
</feature>
<keyword evidence="6" id="KW-0479">Metal-binding</keyword>
<comment type="subcellular location">
    <subcellularLocation>
        <location evidence="2">Membrane</location>
        <topology evidence="2">Multi-pass membrane protein</topology>
    </subcellularLocation>
</comment>
<dbReference type="EC" id="2.3.2.27" evidence="3"/>
<evidence type="ECO:0000256" key="10">
    <source>
        <dbReference type="ARBA" id="ARBA00022989"/>
    </source>
</evidence>
<evidence type="ECO:0000256" key="2">
    <source>
        <dbReference type="ARBA" id="ARBA00004141"/>
    </source>
</evidence>
<comment type="caution">
    <text evidence="14">The sequence shown here is derived from an EMBL/GenBank/DDBJ whole genome shotgun (WGS) entry which is preliminary data.</text>
</comment>
<organism evidence="14 15">
    <name type="scientific">Dendrobium chrysotoxum</name>
    <name type="common">Orchid</name>
    <dbReference type="NCBI Taxonomy" id="161865"/>
    <lineage>
        <taxon>Eukaryota</taxon>
        <taxon>Viridiplantae</taxon>
        <taxon>Streptophyta</taxon>
        <taxon>Embryophyta</taxon>
        <taxon>Tracheophyta</taxon>
        <taxon>Spermatophyta</taxon>
        <taxon>Magnoliopsida</taxon>
        <taxon>Liliopsida</taxon>
        <taxon>Asparagales</taxon>
        <taxon>Orchidaceae</taxon>
        <taxon>Epidendroideae</taxon>
        <taxon>Malaxideae</taxon>
        <taxon>Dendrobiinae</taxon>
        <taxon>Dendrobium</taxon>
    </lineage>
</organism>
<feature type="region of interest" description="Disordered" evidence="12">
    <location>
        <begin position="1"/>
        <end position="39"/>
    </location>
</feature>
<evidence type="ECO:0000256" key="13">
    <source>
        <dbReference type="SAM" id="Phobius"/>
    </source>
</evidence>
<dbReference type="GO" id="GO:0016020">
    <property type="term" value="C:membrane"/>
    <property type="evidence" value="ECO:0007669"/>
    <property type="project" value="UniProtKB-SubCell"/>
</dbReference>
<accession>A0AAV7HGX4</accession>
<sequence length="283" mass="31178">MGSGDSRDGSLVVVSRGSSDPGSPNDLEGGVGNENYDLQRGQDEEGTSIEKHLESGHTMFSFIWWIIGFYWVSAGSQVLTRDAPQLYWLCIVFLAFDAFFVIRREHLKRAFATCQSSNFKELDVLKNLSAASAYLHMMTEFNCVNFLVVITSIVLASTNGFTSMPPALSAKKHGGEKGSEGEEKEDGAKEEEEVEEEESKEEDGSNRRGRRRRREIYLREEEPARGFGFGQGQGRSRPGLGFASHAREARSDGSRGFGLAEASASWCARTAEIGGRGVVRTKL</sequence>
<feature type="transmembrane region" description="Helical" evidence="13">
    <location>
        <begin position="59"/>
        <end position="79"/>
    </location>
</feature>
<dbReference type="AlphaFoldDB" id="A0AAV7HGX4"/>
<keyword evidence="4" id="KW-0808">Transferase</keyword>
<dbReference type="GO" id="GO:0000325">
    <property type="term" value="C:plant-type vacuole"/>
    <property type="evidence" value="ECO:0007669"/>
    <property type="project" value="TreeGrafter"/>
</dbReference>
<evidence type="ECO:0000256" key="3">
    <source>
        <dbReference type="ARBA" id="ARBA00012483"/>
    </source>
</evidence>
<evidence type="ECO:0000256" key="7">
    <source>
        <dbReference type="ARBA" id="ARBA00022771"/>
    </source>
</evidence>
<dbReference type="PANTHER" id="PTHR45977">
    <property type="entry name" value="TARGET OF ERK KINASE MPK-1"/>
    <property type="match status" value="1"/>
</dbReference>
<evidence type="ECO:0000256" key="5">
    <source>
        <dbReference type="ARBA" id="ARBA00022692"/>
    </source>
</evidence>
<comment type="catalytic activity">
    <reaction evidence="1">
        <text>S-ubiquitinyl-[E2 ubiquitin-conjugating enzyme]-L-cysteine + [acceptor protein]-L-lysine = [E2 ubiquitin-conjugating enzyme]-L-cysteine + N(6)-ubiquitinyl-[acceptor protein]-L-lysine.</text>
        <dbReference type="EC" id="2.3.2.27"/>
    </reaction>
</comment>
<evidence type="ECO:0000256" key="9">
    <source>
        <dbReference type="ARBA" id="ARBA00022833"/>
    </source>
</evidence>
<keyword evidence="9" id="KW-0862">Zinc</keyword>
<evidence type="ECO:0000256" key="8">
    <source>
        <dbReference type="ARBA" id="ARBA00022786"/>
    </source>
</evidence>
<feature type="compositionally biased region" description="Basic and acidic residues" evidence="12">
    <location>
        <begin position="215"/>
        <end position="224"/>
    </location>
</feature>
<proteinExistence type="predicted"/>
<dbReference type="GO" id="GO:0061630">
    <property type="term" value="F:ubiquitin protein ligase activity"/>
    <property type="evidence" value="ECO:0007669"/>
    <property type="project" value="UniProtKB-EC"/>
</dbReference>
<keyword evidence="8" id="KW-0833">Ubl conjugation pathway</keyword>
<evidence type="ECO:0000256" key="1">
    <source>
        <dbReference type="ARBA" id="ARBA00000900"/>
    </source>
</evidence>
<name>A0AAV7HGX4_DENCH</name>
<reference evidence="14 15" key="1">
    <citation type="journal article" date="2021" name="Hortic Res">
        <title>Chromosome-scale assembly of the Dendrobium chrysotoxum genome enhances the understanding of orchid evolution.</title>
        <authorList>
            <person name="Zhang Y."/>
            <person name="Zhang G.Q."/>
            <person name="Zhang D."/>
            <person name="Liu X.D."/>
            <person name="Xu X.Y."/>
            <person name="Sun W.H."/>
            <person name="Yu X."/>
            <person name="Zhu X."/>
            <person name="Wang Z.W."/>
            <person name="Zhao X."/>
            <person name="Zhong W.Y."/>
            <person name="Chen H."/>
            <person name="Yin W.L."/>
            <person name="Huang T."/>
            <person name="Niu S.C."/>
            <person name="Liu Z.J."/>
        </authorList>
    </citation>
    <scope>NUCLEOTIDE SEQUENCE [LARGE SCALE GENOMIC DNA]</scope>
    <source>
        <strain evidence="14">Lindl</strain>
    </source>
</reference>
<keyword evidence="15" id="KW-1185">Reference proteome</keyword>
<dbReference type="GO" id="GO:0016567">
    <property type="term" value="P:protein ubiquitination"/>
    <property type="evidence" value="ECO:0007669"/>
    <property type="project" value="TreeGrafter"/>
</dbReference>
<evidence type="ECO:0000313" key="15">
    <source>
        <dbReference type="Proteomes" id="UP000775213"/>
    </source>
</evidence>
<gene>
    <name evidence="14" type="ORF">IEQ34_004572</name>
</gene>
<evidence type="ECO:0000313" key="14">
    <source>
        <dbReference type="EMBL" id="KAH0467334.1"/>
    </source>
</evidence>
<dbReference type="EMBL" id="JAGFBR010000005">
    <property type="protein sequence ID" value="KAH0467334.1"/>
    <property type="molecule type" value="Genomic_DNA"/>
</dbReference>
<keyword evidence="5 13" id="KW-0812">Transmembrane</keyword>
<dbReference type="PANTHER" id="PTHR45977:SF28">
    <property type="entry name" value="OS02G0674700 PROTEIN"/>
    <property type="match status" value="1"/>
</dbReference>
<keyword evidence="11 13" id="KW-0472">Membrane</keyword>
<evidence type="ECO:0000256" key="11">
    <source>
        <dbReference type="ARBA" id="ARBA00023136"/>
    </source>
</evidence>
<keyword evidence="10 13" id="KW-1133">Transmembrane helix</keyword>
<protein>
    <recommendedName>
        <fullName evidence="3">RING-type E3 ubiquitin transferase</fullName>
        <ecNumber evidence="3">2.3.2.27</ecNumber>
    </recommendedName>
</protein>
<dbReference type="GO" id="GO:0006511">
    <property type="term" value="P:ubiquitin-dependent protein catabolic process"/>
    <property type="evidence" value="ECO:0007669"/>
    <property type="project" value="TreeGrafter"/>
</dbReference>
<feature type="region of interest" description="Disordered" evidence="12">
    <location>
        <begin position="165"/>
        <end position="263"/>
    </location>
</feature>
<keyword evidence="7" id="KW-0863">Zinc-finger</keyword>
<evidence type="ECO:0000256" key="6">
    <source>
        <dbReference type="ARBA" id="ARBA00022723"/>
    </source>
</evidence>
<feature type="compositionally biased region" description="Acidic residues" evidence="12">
    <location>
        <begin position="182"/>
        <end position="201"/>
    </location>
</feature>
<dbReference type="GO" id="GO:0008270">
    <property type="term" value="F:zinc ion binding"/>
    <property type="evidence" value="ECO:0007669"/>
    <property type="project" value="UniProtKB-KW"/>
</dbReference>
<dbReference type="Proteomes" id="UP000775213">
    <property type="component" value="Unassembled WGS sequence"/>
</dbReference>